<proteinExistence type="predicted"/>
<feature type="region of interest" description="Disordered" evidence="1">
    <location>
        <begin position="51"/>
        <end position="83"/>
    </location>
</feature>
<dbReference type="EMBL" id="LR824553">
    <property type="protein sequence ID" value="CAH1640909.1"/>
    <property type="molecule type" value="Genomic_DNA"/>
</dbReference>
<evidence type="ECO:0000313" key="3">
    <source>
        <dbReference type="EMBL" id="CAH1640909.1"/>
    </source>
</evidence>
<organism evidence="3 4">
    <name type="scientific">Spodoptera littoralis</name>
    <name type="common">Egyptian cotton leafworm</name>
    <dbReference type="NCBI Taxonomy" id="7109"/>
    <lineage>
        <taxon>Eukaryota</taxon>
        <taxon>Metazoa</taxon>
        <taxon>Ecdysozoa</taxon>
        <taxon>Arthropoda</taxon>
        <taxon>Hexapoda</taxon>
        <taxon>Insecta</taxon>
        <taxon>Pterygota</taxon>
        <taxon>Neoptera</taxon>
        <taxon>Endopterygota</taxon>
        <taxon>Lepidoptera</taxon>
        <taxon>Glossata</taxon>
        <taxon>Ditrysia</taxon>
        <taxon>Noctuoidea</taxon>
        <taxon>Noctuidae</taxon>
        <taxon>Amphipyrinae</taxon>
        <taxon>Spodoptera</taxon>
    </lineage>
</organism>
<protein>
    <submittedName>
        <fullName evidence="3">Uncharacterized protein</fullName>
    </submittedName>
</protein>
<sequence length="350" mass="40074">MITLAIFVTLSLFSMEQAESAKQQVQLSDSYLPVAMQIISHITDQMAFEVKEDTTPRPTPKPTPRPTTKPTPRPTTRPTTSRPYVTYKPINSWWSGFTTKRTEMTTPFHRPGLYAPPSPPKPYSYSRFSWNPQQHRFVLLPVEHHAQYTILQPQEKRTEEPLLSIHQDQIKPLMEPSPESAPYLPPHYDVKVSSRSDGYVIDDISEESLQYLSEDVREMIKMAKDPHDDKVVDVWDGVRQGNQPVTTKAKLSSSNLRLLLLYDLLSRDAKRQRLSDYSGFSPDVMKALVASSSGGVREQLKMALAKMVERHDCGHEYANNRAREMVEELGKDESGISTELRYFQPLIYSY</sequence>
<evidence type="ECO:0000313" key="4">
    <source>
        <dbReference type="Proteomes" id="UP001153321"/>
    </source>
</evidence>
<dbReference type="Proteomes" id="UP001153321">
    <property type="component" value="Chromosome 22"/>
</dbReference>
<dbReference type="AlphaFoldDB" id="A0A9P0I4E7"/>
<evidence type="ECO:0000256" key="1">
    <source>
        <dbReference type="SAM" id="MobiDB-lite"/>
    </source>
</evidence>
<feature type="compositionally biased region" description="Pro residues" evidence="1">
    <location>
        <begin position="57"/>
        <end position="75"/>
    </location>
</feature>
<keyword evidence="4" id="KW-1185">Reference proteome</keyword>
<feature type="chain" id="PRO_5040475113" evidence="2">
    <location>
        <begin position="21"/>
        <end position="350"/>
    </location>
</feature>
<gene>
    <name evidence="3" type="ORF">SPLIT_LOCUS6265</name>
</gene>
<keyword evidence="2" id="KW-0732">Signal</keyword>
<evidence type="ECO:0000256" key="2">
    <source>
        <dbReference type="SAM" id="SignalP"/>
    </source>
</evidence>
<name>A0A9P0I4E7_SPOLI</name>
<feature type="signal peptide" evidence="2">
    <location>
        <begin position="1"/>
        <end position="20"/>
    </location>
</feature>
<accession>A0A9P0I4E7</accession>
<reference evidence="3" key="1">
    <citation type="submission" date="2022-02" db="EMBL/GenBank/DDBJ databases">
        <authorList>
            <person name="King R."/>
        </authorList>
    </citation>
    <scope>NUCLEOTIDE SEQUENCE</scope>
</reference>